<evidence type="ECO:0000256" key="1">
    <source>
        <dbReference type="SAM" id="Phobius"/>
    </source>
</evidence>
<name>A0ABT7AL35_9HYPH</name>
<dbReference type="InterPro" id="IPR005530">
    <property type="entry name" value="SPW"/>
</dbReference>
<evidence type="ECO:0000313" key="3">
    <source>
        <dbReference type="EMBL" id="MDJ1160092.1"/>
    </source>
</evidence>
<dbReference type="Proteomes" id="UP001321492">
    <property type="component" value="Unassembled WGS sequence"/>
</dbReference>
<protein>
    <submittedName>
        <fullName evidence="3">SPW repeat protein</fullName>
    </submittedName>
</protein>
<feature type="domain" description="SPW repeat-containing integral membrane" evidence="2">
    <location>
        <begin position="12"/>
        <end position="105"/>
    </location>
</feature>
<feature type="transmembrane region" description="Helical" evidence="1">
    <location>
        <begin position="91"/>
        <end position="110"/>
    </location>
</feature>
<feature type="transmembrane region" description="Helical" evidence="1">
    <location>
        <begin position="40"/>
        <end position="59"/>
    </location>
</feature>
<dbReference type="Pfam" id="PF03779">
    <property type="entry name" value="SPW"/>
    <property type="match status" value="1"/>
</dbReference>
<accession>A0ABT7AL35</accession>
<evidence type="ECO:0000259" key="2">
    <source>
        <dbReference type="Pfam" id="PF03779"/>
    </source>
</evidence>
<gene>
    <name evidence="3" type="ORF">QNA08_17920</name>
</gene>
<dbReference type="EMBL" id="JASJEV010000017">
    <property type="protein sequence ID" value="MDJ1160092.1"/>
    <property type="molecule type" value="Genomic_DNA"/>
</dbReference>
<sequence>MATTLMEGRRPQDWVNLVLAACLFFSPWIVGFSGETMPAWNAWIVAVVFAVVTIAALSAFAEWEEWLNVVLGAWMIVSPWALGFASNMGALWTHVVLGVLTVAASGWAVWDYRHSPHATA</sequence>
<feature type="transmembrane region" description="Helical" evidence="1">
    <location>
        <begin position="66"/>
        <end position="85"/>
    </location>
</feature>
<keyword evidence="1" id="KW-0472">Membrane</keyword>
<comment type="caution">
    <text evidence="3">The sequence shown here is derived from an EMBL/GenBank/DDBJ whole genome shotgun (WGS) entry which is preliminary data.</text>
</comment>
<keyword evidence="1" id="KW-0812">Transmembrane</keyword>
<feature type="transmembrane region" description="Helical" evidence="1">
    <location>
        <begin position="14"/>
        <end position="34"/>
    </location>
</feature>
<reference evidence="3 4" key="1">
    <citation type="submission" date="2023-05" db="EMBL/GenBank/DDBJ databases">
        <title>Chelatococcus sp. nov., a moderately thermophilic bacterium isolated from hot spring microbial mat.</title>
        <authorList>
            <person name="Hu C.-J."/>
            <person name="Li W.-J."/>
        </authorList>
    </citation>
    <scope>NUCLEOTIDE SEQUENCE [LARGE SCALE GENOMIC DNA]</scope>
    <source>
        <strain evidence="3 4">SYSU G07232</strain>
    </source>
</reference>
<organism evidence="3 4">
    <name type="scientific">Chelatococcus albus</name>
    <dbReference type="NCBI Taxonomy" id="3047466"/>
    <lineage>
        <taxon>Bacteria</taxon>
        <taxon>Pseudomonadati</taxon>
        <taxon>Pseudomonadota</taxon>
        <taxon>Alphaproteobacteria</taxon>
        <taxon>Hyphomicrobiales</taxon>
        <taxon>Chelatococcaceae</taxon>
        <taxon>Chelatococcus</taxon>
    </lineage>
</organism>
<keyword evidence="4" id="KW-1185">Reference proteome</keyword>
<proteinExistence type="predicted"/>
<dbReference type="RefSeq" id="WP_283742092.1">
    <property type="nucleotide sequence ID" value="NZ_JASJEV010000017.1"/>
</dbReference>
<keyword evidence="1" id="KW-1133">Transmembrane helix</keyword>
<evidence type="ECO:0000313" key="4">
    <source>
        <dbReference type="Proteomes" id="UP001321492"/>
    </source>
</evidence>